<protein>
    <submittedName>
        <fullName evidence="2">Uncharacterized protein</fullName>
    </submittedName>
</protein>
<accession>A0A318KAY6</accession>
<reference evidence="2 3" key="1">
    <citation type="submission" date="2018-05" db="EMBL/GenBank/DDBJ databases">
        <title>Genomic Encyclopedia of Type Strains, Phase IV (KMG-IV): sequencing the most valuable type-strain genomes for metagenomic binning, comparative biology and taxonomic classification.</title>
        <authorList>
            <person name="Goeker M."/>
        </authorList>
    </citation>
    <scope>NUCLEOTIDE SEQUENCE [LARGE SCALE GENOMIC DNA]</scope>
    <source>
        <strain evidence="2 3">DSM 44704</strain>
    </source>
</reference>
<name>A0A318KAY6_9NOCA</name>
<organism evidence="2 3">
    <name type="scientific">Nocardia tenerifensis</name>
    <dbReference type="NCBI Taxonomy" id="228006"/>
    <lineage>
        <taxon>Bacteria</taxon>
        <taxon>Bacillati</taxon>
        <taxon>Actinomycetota</taxon>
        <taxon>Actinomycetes</taxon>
        <taxon>Mycobacteriales</taxon>
        <taxon>Nocardiaceae</taxon>
        <taxon>Nocardia</taxon>
    </lineage>
</organism>
<feature type="signal peptide" evidence="1">
    <location>
        <begin position="1"/>
        <end position="25"/>
    </location>
</feature>
<proteinExistence type="predicted"/>
<dbReference type="RefSeq" id="WP_040738779.1">
    <property type="nucleotide sequence ID" value="NZ_QJKF01000002.1"/>
</dbReference>
<evidence type="ECO:0000256" key="1">
    <source>
        <dbReference type="SAM" id="SignalP"/>
    </source>
</evidence>
<keyword evidence="3" id="KW-1185">Reference proteome</keyword>
<comment type="caution">
    <text evidence="2">The sequence shown here is derived from an EMBL/GenBank/DDBJ whole genome shotgun (WGS) entry which is preliminary data.</text>
</comment>
<gene>
    <name evidence="2" type="ORF">DFR70_102340</name>
</gene>
<feature type="chain" id="PRO_5016255656" evidence="1">
    <location>
        <begin position="26"/>
        <end position="128"/>
    </location>
</feature>
<keyword evidence="1" id="KW-0732">Signal</keyword>
<dbReference type="Proteomes" id="UP000247569">
    <property type="component" value="Unassembled WGS sequence"/>
</dbReference>
<evidence type="ECO:0000313" key="2">
    <source>
        <dbReference type="EMBL" id="PXX68656.1"/>
    </source>
</evidence>
<dbReference type="AlphaFoldDB" id="A0A318KAY6"/>
<dbReference type="EMBL" id="QJKF01000002">
    <property type="protein sequence ID" value="PXX68656.1"/>
    <property type="molecule type" value="Genomic_DNA"/>
</dbReference>
<sequence>MRYPVLPLCAVGLFAGVFFASAATAAPQEDEVTQYRCQEADKEGRTDKVTKKVEFETCRLQSEGTIGGVSVIVPAASKSREKVWVCAEEQISANKESGEVERITGKKCKVVTERAATGVTVHPPTRRR</sequence>
<evidence type="ECO:0000313" key="3">
    <source>
        <dbReference type="Proteomes" id="UP000247569"/>
    </source>
</evidence>